<dbReference type="InterPro" id="IPR036291">
    <property type="entry name" value="NAD(P)-bd_dom_sf"/>
</dbReference>
<dbReference type="Pfam" id="PF13561">
    <property type="entry name" value="adh_short_C2"/>
    <property type="match status" value="1"/>
</dbReference>
<dbReference type="PRINTS" id="PR00080">
    <property type="entry name" value="SDRFAMILY"/>
</dbReference>
<dbReference type="FunFam" id="3.40.50.720:FF:000084">
    <property type="entry name" value="Short-chain dehydrogenase reductase"/>
    <property type="match status" value="1"/>
</dbReference>
<reference evidence="2 3" key="1">
    <citation type="submission" date="2019-10" db="EMBL/GenBank/DDBJ databases">
        <title>Assembly and Annotation for the nematode Trichostrongylus colubriformis.</title>
        <authorList>
            <person name="Martin J."/>
        </authorList>
    </citation>
    <scope>NUCLEOTIDE SEQUENCE [LARGE SCALE GENOMIC DNA]</scope>
    <source>
        <strain evidence="2">G859</strain>
        <tissue evidence="2">Whole worm</tissue>
    </source>
</reference>
<accession>A0AAN8I872</accession>
<keyword evidence="1" id="KW-0560">Oxidoreductase</keyword>
<evidence type="ECO:0000313" key="3">
    <source>
        <dbReference type="Proteomes" id="UP001331761"/>
    </source>
</evidence>
<proteinExistence type="predicted"/>
<sequence length="279" mass="29384">MVGRFTGKVVIVTGSSNGIGRATAVLFAEEGAKVMITGRNEEALATTRKEMENVGAKVEDIVAVQGDLIDEHVQKKLIDATIEAFGKIDILVNNAGGTAPSNTSASGFDQTMETYDYVMNLNTKVVLALTKRALPHLIASKGEIVMVSSIAALPLAIPRFPYYGMSKAALDQLTKALAAQYILQGVRVNSVNPGIISTTIMQKQGLSEEVSRKAEAAIASNTALVPAGRVGTAHDVAQAIAFLSDRRCSSFIVGHSLIVDGGSSMMCPLFAVNMAEALN</sequence>
<dbReference type="GO" id="GO:0016491">
    <property type="term" value="F:oxidoreductase activity"/>
    <property type="evidence" value="ECO:0007669"/>
    <property type="project" value="UniProtKB-KW"/>
</dbReference>
<dbReference type="PROSITE" id="PS00061">
    <property type="entry name" value="ADH_SHORT"/>
    <property type="match status" value="1"/>
</dbReference>
<dbReference type="InterPro" id="IPR002347">
    <property type="entry name" value="SDR_fam"/>
</dbReference>
<protein>
    <submittedName>
        <fullName evidence="2">DeHydrogenases Short chain</fullName>
    </submittedName>
</protein>
<dbReference type="AlphaFoldDB" id="A0AAN8I872"/>
<gene>
    <name evidence="2" type="ORF">GCK32_001320</name>
</gene>
<dbReference type="PRINTS" id="PR00081">
    <property type="entry name" value="GDHRDH"/>
</dbReference>
<organism evidence="2 3">
    <name type="scientific">Trichostrongylus colubriformis</name>
    <name type="common">Black scour worm</name>
    <dbReference type="NCBI Taxonomy" id="6319"/>
    <lineage>
        <taxon>Eukaryota</taxon>
        <taxon>Metazoa</taxon>
        <taxon>Ecdysozoa</taxon>
        <taxon>Nematoda</taxon>
        <taxon>Chromadorea</taxon>
        <taxon>Rhabditida</taxon>
        <taxon>Rhabditina</taxon>
        <taxon>Rhabditomorpha</taxon>
        <taxon>Strongyloidea</taxon>
        <taxon>Trichostrongylidae</taxon>
        <taxon>Trichostrongylus</taxon>
    </lineage>
</organism>
<dbReference type="SUPFAM" id="SSF51735">
    <property type="entry name" value="NAD(P)-binding Rossmann-fold domains"/>
    <property type="match status" value="1"/>
</dbReference>
<dbReference type="Gene3D" id="3.40.50.720">
    <property type="entry name" value="NAD(P)-binding Rossmann-like Domain"/>
    <property type="match status" value="1"/>
</dbReference>
<dbReference type="EMBL" id="WIXE01025911">
    <property type="protein sequence ID" value="KAK5964364.1"/>
    <property type="molecule type" value="Genomic_DNA"/>
</dbReference>
<dbReference type="PANTHER" id="PTHR44115:SF2">
    <property type="entry name" value="NAD(P)-BINDING PROTEIN"/>
    <property type="match status" value="1"/>
</dbReference>
<evidence type="ECO:0000256" key="1">
    <source>
        <dbReference type="ARBA" id="ARBA00023002"/>
    </source>
</evidence>
<dbReference type="Proteomes" id="UP001331761">
    <property type="component" value="Unassembled WGS sequence"/>
</dbReference>
<comment type="caution">
    <text evidence="2">The sequence shown here is derived from an EMBL/GenBank/DDBJ whole genome shotgun (WGS) entry which is preliminary data.</text>
</comment>
<dbReference type="InterPro" id="IPR020904">
    <property type="entry name" value="Sc_DH/Rdtase_CS"/>
</dbReference>
<dbReference type="PANTHER" id="PTHR44115">
    <property type="entry name" value="PROTEIN CBG09704"/>
    <property type="match status" value="1"/>
</dbReference>
<evidence type="ECO:0000313" key="2">
    <source>
        <dbReference type="EMBL" id="KAK5964364.1"/>
    </source>
</evidence>
<name>A0AAN8I872_TRICO</name>
<keyword evidence="3" id="KW-1185">Reference proteome</keyword>